<keyword evidence="1" id="KW-0472">Membrane</keyword>
<feature type="transmembrane region" description="Helical" evidence="1">
    <location>
        <begin position="17"/>
        <end position="37"/>
    </location>
</feature>
<evidence type="ECO:0000313" key="3">
    <source>
        <dbReference type="Proteomes" id="UP000241829"/>
    </source>
</evidence>
<keyword evidence="1" id="KW-0812">Transmembrane</keyword>
<dbReference type="AlphaFoldDB" id="A0A2P1NMT0"/>
<dbReference type="KEGG" id="melm:C7H73_12230"/>
<proteinExistence type="predicted"/>
<reference evidence="3" key="1">
    <citation type="submission" date="2018-03" db="EMBL/GenBank/DDBJ databases">
        <title>Genome sequencing of Melaminivora sp. strain SC2-7.</title>
        <authorList>
            <person name="Kim S.-J."/>
            <person name="Heo J."/>
            <person name="Ahn J.-H."/>
            <person name="Kwon S.-W."/>
        </authorList>
    </citation>
    <scope>NUCLEOTIDE SEQUENCE [LARGE SCALE GENOMIC DNA]</scope>
    <source>
        <strain evidence="3">SC2-7</strain>
    </source>
</reference>
<accession>A0A2P1NMT0</accession>
<gene>
    <name evidence="2" type="ORF">C7H73_12230</name>
</gene>
<sequence length="76" mass="7865">MDNDSSLQASSSGPSRWAVVAGLALIALQLLTLDVVLERHARSAEAQASNYVAVTLQPPVQRTAAVAAQPLLLAGN</sequence>
<organism evidence="2 3">
    <name type="scientific">Pulveribacter suum</name>
    <dbReference type="NCBI Taxonomy" id="2116657"/>
    <lineage>
        <taxon>Bacteria</taxon>
        <taxon>Pseudomonadati</taxon>
        <taxon>Pseudomonadota</taxon>
        <taxon>Betaproteobacteria</taxon>
        <taxon>Burkholderiales</taxon>
        <taxon>Comamonadaceae</taxon>
        <taxon>Pulveribacter</taxon>
    </lineage>
</organism>
<protein>
    <submittedName>
        <fullName evidence="2">Uncharacterized protein</fullName>
    </submittedName>
</protein>
<keyword evidence="1" id="KW-1133">Transmembrane helix</keyword>
<evidence type="ECO:0000313" key="2">
    <source>
        <dbReference type="EMBL" id="AVP58355.1"/>
    </source>
</evidence>
<keyword evidence="3" id="KW-1185">Reference proteome</keyword>
<dbReference type="EMBL" id="CP027792">
    <property type="protein sequence ID" value="AVP58355.1"/>
    <property type="molecule type" value="Genomic_DNA"/>
</dbReference>
<dbReference type="RefSeq" id="WP_106846903.1">
    <property type="nucleotide sequence ID" value="NZ_CP027792.1"/>
</dbReference>
<name>A0A2P1NMT0_9BURK</name>
<evidence type="ECO:0000256" key="1">
    <source>
        <dbReference type="SAM" id="Phobius"/>
    </source>
</evidence>
<dbReference type="Proteomes" id="UP000241829">
    <property type="component" value="Chromosome"/>
</dbReference>